<dbReference type="InterPro" id="IPR058781">
    <property type="entry name" value="HH_AprE-like"/>
</dbReference>
<evidence type="ECO:0000256" key="4">
    <source>
        <dbReference type="ARBA" id="ARBA00022475"/>
    </source>
</evidence>
<keyword evidence="8 9" id="KW-0472">Membrane</keyword>
<keyword evidence="3 9" id="KW-0813">Transport</keyword>
<dbReference type="STRING" id="861298.SAMN04488136_11083"/>
<evidence type="ECO:0000256" key="3">
    <source>
        <dbReference type="ARBA" id="ARBA00022448"/>
    </source>
</evidence>
<feature type="transmembrane region" description="Helical" evidence="9">
    <location>
        <begin position="21"/>
        <end position="38"/>
    </location>
</feature>
<keyword evidence="14" id="KW-1185">Reference proteome</keyword>
<accession>A0A1G8AES7</accession>
<dbReference type="InterPro" id="IPR058982">
    <property type="entry name" value="Beta-barrel_AprE"/>
</dbReference>
<dbReference type="OrthoDB" id="9775513at2"/>
<evidence type="ECO:0000256" key="6">
    <source>
        <dbReference type="ARBA" id="ARBA00022692"/>
    </source>
</evidence>
<comment type="subcellular location">
    <subcellularLocation>
        <location evidence="1 9">Cell inner membrane</location>
        <topology evidence="1 9">Single-pass membrane protein</topology>
    </subcellularLocation>
</comment>
<dbReference type="RefSeq" id="WP_093273030.1">
    <property type="nucleotide sequence ID" value="NZ_FNDD01000010.1"/>
</dbReference>
<keyword evidence="6 9" id="KW-0812">Transmembrane</keyword>
<evidence type="ECO:0000313" key="14">
    <source>
        <dbReference type="Proteomes" id="UP000198854"/>
    </source>
</evidence>
<proteinExistence type="inferred from homology"/>
<evidence type="ECO:0000313" key="13">
    <source>
        <dbReference type="EMBL" id="SDH19474.1"/>
    </source>
</evidence>
<protein>
    <recommendedName>
        <fullName evidence="9">Membrane fusion protein (MFP) family protein</fullName>
    </recommendedName>
</protein>
<evidence type="ECO:0000256" key="2">
    <source>
        <dbReference type="ARBA" id="ARBA00009477"/>
    </source>
</evidence>
<evidence type="ECO:0000256" key="7">
    <source>
        <dbReference type="ARBA" id="ARBA00022989"/>
    </source>
</evidence>
<evidence type="ECO:0000256" key="5">
    <source>
        <dbReference type="ARBA" id="ARBA00022519"/>
    </source>
</evidence>
<feature type="coiled-coil region" evidence="10">
    <location>
        <begin position="184"/>
        <end position="285"/>
    </location>
</feature>
<name>A0A1G8AES7_9VIBR</name>
<keyword evidence="4 9" id="KW-1003">Cell membrane</keyword>
<dbReference type="NCBIfam" id="TIGR01843">
    <property type="entry name" value="type_I_hlyD"/>
    <property type="match status" value="1"/>
</dbReference>
<keyword evidence="5 9" id="KW-0997">Cell inner membrane</keyword>
<feature type="domain" description="AprE-like beta-barrel" evidence="12">
    <location>
        <begin position="327"/>
        <end position="416"/>
    </location>
</feature>
<dbReference type="EMBL" id="FNDD01000010">
    <property type="protein sequence ID" value="SDH19474.1"/>
    <property type="molecule type" value="Genomic_DNA"/>
</dbReference>
<evidence type="ECO:0000256" key="8">
    <source>
        <dbReference type="ARBA" id="ARBA00023136"/>
    </source>
</evidence>
<dbReference type="Gene3D" id="2.40.30.170">
    <property type="match status" value="1"/>
</dbReference>
<dbReference type="Pfam" id="PF26002">
    <property type="entry name" value="Beta-barrel_AprE"/>
    <property type="match status" value="1"/>
</dbReference>
<keyword evidence="7 9" id="KW-1133">Transmembrane helix</keyword>
<organism evidence="13 14">
    <name type="scientific">Vibrio xiamenensis</name>
    <dbReference type="NCBI Taxonomy" id="861298"/>
    <lineage>
        <taxon>Bacteria</taxon>
        <taxon>Pseudomonadati</taxon>
        <taxon>Pseudomonadota</taxon>
        <taxon>Gammaproteobacteria</taxon>
        <taxon>Vibrionales</taxon>
        <taxon>Vibrionaceae</taxon>
        <taxon>Vibrio</taxon>
    </lineage>
</organism>
<comment type="similarity">
    <text evidence="2 9">Belongs to the membrane fusion protein (MFP) (TC 8.A.1) family.</text>
</comment>
<evidence type="ECO:0000259" key="12">
    <source>
        <dbReference type="Pfam" id="PF26002"/>
    </source>
</evidence>
<gene>
    <name evidence="13" type="ORF">SAMN04488136_11083</name>
</gene>
<sequence>MLIEYNDFTEDTFTYKKYIKAGLICLIIGGLMTYFWLIKAQLESAAIAQGVIGVEGNRKTIAHLEGGIVDKVLVQEGDLVHEGQTLITLSPIAAKAKVGQLELRYFSSLAQQNRLESERHADDEVIFSPKIFEAAKRYPSLNAVIKTQQSLFASRRKMLVSQLQVLTTRLQGAESDSGSYTRQLQRQQQAYKFMQEELDMQNKLLQNGYTSKLQAIELKRNLAMLSSDLMQLKGQLDSLDNSKAEIKEQMQAVKHQFVSNVESELQDVSQTVDDAQEQLAGAKDVLHRLTIVSPHSGRVVGLAVFSHGDVISPGETVMQVVPDNDSLIVEATLKPEDIDLVHKGQKAMVRLSAYNYRTTPMFDGEVLTVAADRLPDEERRDQQQGYKIKVTIKPEQLKEHPEITLYPGMPAEVYVVKNKRSPMDYLLEPLDIGLLRAFREDY</sequence>
<dbReference type="AlphaFoldDB" id="A0A1G8AES7"/>
<evidence type="ECO:0000256" key="1">
    <source>
        <dbReference type="ARBA" id="ARBA00004377"/>
    </source>
</evidence>
<evidence type="ECO:0000256" key="9">
    <source>
        <dbReference type="RuleBase" id="RU365093"/>
    </source>
</evidence>
<dbReference type="PRINTS" id="PR01490">
    <property type="entry name" value="RTXTOXIND"/>
</dbReference>
<keyword evidence="10" id="KW-0175">Coiled coil</keyword>
<dbReference type="InterPro" id="IPR050739">
    <property type="entry name" value="MFP"/>
</dbReference>
<dbReference type="InterPro" id="IPR010129">
    <property type="entry name" value="T1SS_HlyD"/>
</dbReference>
<reference evidence="14" key="1">
    <citation type="submission" date="2016-10" db="EMBL/GenBank/DDBJ databases">
        <authorList>
            <person name="Varghese N."/>
            <person name="Submissions S."/>
        </authorList>
    </citation>
    <scope>NUCLEOTIDE SEQUENCE [LARGE SCALE GENOMIC DNA]</scope>
    <source>
        <strain evidence="14">CGMCC 1.10228</strain>
    </source>
</reference>
<feature type="domain" description="AprE-like long alpha-helical hairpin" evidence="11">
    <location>
        <begin position="94"/>
        <end position="285"/>
    </location>
</feature>
<dbReference type="GO" id="GO:0005886">
    <property type="term" value="C:plasma membrane"/>
    <property type="evidence" value="ECO:0007669"/>
    <property type="project" value="UniProtKB-SubCell"/>
</dbReference>
<evidence type="ECO:0000259" key="11">
    <source>
        <dbReference type="Pfam" id="PF25994"/>
    </source>
</evidence>
<dbReference type="PANTHER" id="PTHR30386">
    <property type="entry name" value="MEMBRANE FUSION SUBUNIT OF EMRAB-TOLC MULTIDRUG EFFLUX PUMP"/>
    <property type="match status" value="1"/>
</dbReference>
<dbReference type="PANTHER" id="PTHR30386:SF17">
    <property type="entry name" value="ALKALINE PROTEASE SECRETION PROTEIN APRE"/>
    <property type="match status" value="1"/>
</dbReference>
<dbReference type="Proteomes" id="UP000198854">
    <property type="component" value="Unassembled WGS sequence"/>
</dbReference>
<evidence type="ECO:0000256" key="10">
    <source>
        <dbReference type="SAM" id="Coils"/>
    </source>
</evidence>
<dbReference type="GO" id="GO:0015031">
    <property type="term" value="P:protein transport"/>
    <property type="evidence" value="ECO:0007669"/>
    <property type="project" value="InterPro"/>
</dbReference>
<dbReference type="Pfam" id="PF25994">
    <property type="entry name" value="HH_AprE"/>
    <property type="match status" value="1"/>
</dbReference>